<organism evidence="13 14">
    <name type="scientific">Actinomadura fibrosa</name>
    <dbReference type="NCBI Taxonomy" id="111802"/>
    <lineage>
        <taxon>Bacteria</taxon>
        <taxon>Bacillati</taxon>
        <taxon>Actinomycetota</taxon>
        <taxon>Actinomycetes</taxon>
        <taxon>Streptosporangiales</taxon>
        <taxon>Thermomonosporaceae</taxon>
        <taxon>Actinomadura</taxon>
    </lineage>
</organism>
<comment type="catalytic activity">
    <reaction evidence="10">
        <text>an acyl-CoA + a 1,2-diacyl-sn-glycerol = a triacyl-sn-glycerol + CoA</text>
        <dbReference type="Rhea" id="RHEA:10868"/>
        <dbReference type="ChEBI" id="CHEBI:17815"/>
        <dbReference type="ChEBI" id="CHEBI:57287"/>
        <dbReference type="ChEBI" id="CHEBI:58342"/>
        <dbReference type="ChEBI" id="CHEBI:64615"/>
        <dbReference type="EC" id="2.3.1.20"/>
    </reaction>
</comment>
<evidence type="ECO:0000256" key="10">
    <source>
        <dbReference type="ARBA" id="ARBA00048109"/>
    </source>
</evidence>
<evidence type="ECO:0000313" key="14">
    <source>
        <dbReference type="Proteomes" id="UP001597063"/>
    </source>
</evidence>
<dbReference type="RefSeq" id="WP_165503323.1">
    <property type="nucleotide sequence ID" value="NZ_CAACUY010000407.1"/>
</dbReference>
<keyword evidence="14" id="KW-1185">Reference proteome</keyword>
<keyword evidence="8" id="KW-0443">Lipid metabolism</keyword>
<accession>A0ABW2XFL8</accession>
<dbReference type="Pfam" id="PF03007">
    <property type="entry name" value="WS_DGAT_cat"/>
    <property type="match status" value="1"/>
</dbReference>
<proteinExistence type="inferred from homology"/>
<evidence type="ECO:0000256" key="5">
    <source>
        <dbReference type="ARBA" id="ARBA00022516"/>
    </source>
</evidence>
<dbReference type="PANTHER" id="PTHR31650">
    <property type="entry name" value="O-ACYLTRANSFERASE (WSD1-LIKE) FAMILY PROTEIN"/>
    <property type="match status" value="1"/>
</dbReference>
<evidence type="ECO:0000256" key="11">
    <source>
        <dbReference type="SAM" id="MobiDB-lite"/>
    </source>
</evidence>
<evidence type="ECO:0000256" key="2">
    <source>
        <dbReference type="ARBA" id="ARBA00005189"/>
    </source>
</evidence>
<evidence type="ECO:0000256" key="4">
    <source>
        <dbReference type="ARBA" id="ARBA00013244"/>
    </source>
</evidence>
<feature type="region of interest" description="Disordered" evidence="11">
    <location>
        <begin position="147"/>
        <end position="168"/>
    </location>
</feature>
<keyword evidence="9" id="KW-0012">Acyltransferase</keyword>
<evidence type="ECO:0000259" key="12">
    <source>
        <dbReference type="Pfam" id="PF03007"/>
    </source>
</evidence>
<gene>
    <name evidence="13" type="ORF">ACFQZM_07890</name>
</gene>
<evidence type="ECO:0000256" key="3">
    <source>
        <dbReference type="ARBA" id="ARBA00009587"/>
    </source>
</evidence>
<dbReference type="Proteomes" id="UP001597063">
    <property type="component" value="Unassembled WGS sequence"/>
</dbReference>
<dbReference type="InterPro" id="IPR023213">
    <property type="entry name" value="CAT-like_dom_sf"/>
</dbReference>
<protein>
    <recommendedName>
        <fullName evidence="4">diacylglycerol O-acyltransferase</fullName>
        <ecNumber evidence="4">2.3.1.20</ecNumber>
    </recommendedName>
</protein>
<dbReference type="InterPro" id="IPR004255">
    <property type="entry name" value="O-acyltransferase_WSD1_N"/>
</dbReference>
<evidence type="ECO:0000256" key="1">
    <source>
        <dbReference type="ARBA" id="ARBA00004771"/>
    </source>
</evidence>
<feature type="domain" description="O-acyltransferase WSD1-like N-terminal" evidence="12">
    <location>
        <begin position="29"/>
        <end position="172"/>
    </location>
</feature>
<reference evidence="14" key="1">
    <citation type="journal article" date="2019" name="Int. J. Syst. Evol. Microbiol.">
        <title>The Global Catalogue of Microorganisms (GCM) 10K type strain sequencing project: providing services to taxonomists for standard genome sequencing and annotation.</title>
        <authorList>
            <consortium name="The Broad Institute Genomics Platform"/>
            <consortium name="The Broad Institute Genome Sequencing Center for Infectious Disease"/>
            <person name="Wu L."/>
            <person name="Ma J."/>
        </authorList>
    </citation>
    <scope>NUCLEOTIDE SEQUENCE [LARGE SCALE GENOMIC DNA]</scope>
    <source>
        <strain evidence="14">JCM 9371</strain>
    </source>
</reference>
<evidence type="ECO:0000256" key="9">
    <source>
        <dbReference type="ARBA" id="ARBA00023315"/>
    </source>
</evidence>
<dbReference type="Gene3D" id="3.30.559.30">
    <property type="entry name" value="Nonribosomal peptide synthetase, condensation domain"/>
    <property type="match status" value="1"/>
</dbReference>
<evidence type="ECO:0000256" key="7">
    <source>
        <dbReference type="ARBA" id="ARBA00022798"/>
    </source>
</evidence>
<comment type="pathway">
    <text evidence="2">Lipid metabolism.</text>
</comment>
<comment type="pathway">
    <text evidence="1">Glycerolipid metabolism; triacylglycerol biosynthesis.</text>
</comment>
<dbReference type="SUPFAM" id="SSF52777">
    <property type="entry name" value="CoA-dependent acyltransferases"/>
    <property type="match status" value="2"/>
</dbReference>
<keyword evidence="5" id="KW-0444">Lipid biosynthesis</keyword>
<name>A0ABW2XFL8_9ACTN</name>
<dbReference type="EMBL" id="JBHTGP010000003">
    <property type="protein sequence ID" value="MFD0684410.1"/>
    <property type="molecule type" value="Genomic_DNA"/>
</dbReference>
<evidence type="ECO:0000256" key="8">
    <source>
        <dbReference type="ARBA" id="ARBA00023098"/>
    </source>
</evidence>
<dbReference type="EC" id="2.3.1.20" evidence="4"/>
<dbReference type="Gene3D" id="3.30.559.10">
    <property type="entry name" value="Chloramphenicol acetyltransferase-like domain"/>
    <property type="match status" value="1"/>
</dbReference>
<sequence length="415" mass="45834">MSTTTRILERMSGEDDFFVATCGVLTVEGPAPSLDALRAEIADRLDRAPLLRYRLGDDRSRWVPVDDFDPSPHVREVELAPEDDTIAAILALPPLPLDRPPWELVMLHGHASDEYTLCYRTHVMFQDGTSMIGTLEALFGRRRLGEPGARAARAPKRGRAADPASGRPSVRERLDLGVRLRRRPRWSPNKVPSTGEYTITRVDLDVAQLLAVARANRATLNQVCLAALTGALRAWTPEDWPGPEVGRALPAYIPIDLRPPDRSGTFGPDVGILPLDLPCGRSSPREHLRQVMSQTGERRIRVHRDRGRAVSNRIPYRLAKAMLERVVDPDFIAMGVTTLRVAPGLAVAEAPVRRVMTLPGFVPRQRLNIVIVQYGNAVTAFLVTDTALAASPGTRPERLAALWREALEELHTACA</sequence>
<dbReference type="PANTHER" id="PTHR31650:SF1">
    <property type="entry name" value="WAX ESTER SYNTHASE_DIACYLGLYCEROL ACYLTRANSFERASE 4-RELATED"/>
    <property type="match status" value="1"/>
</dbReference>
<comment type="similarity">
    <text evidence="3">Belongs to the long-chain O-acyltransferase family.</text>
</comment>
<evidence type="ECO:0000256" key="6">
    <source>
        <dbReference type="ARBA" id="ARBA00022679"/>
    </source>
</evidence>
<comment type="caution">
    <text evidence="13">The sequence shown here is derived from an EMBL/GenBank/DDBJ whole genome shotgun (WGS) entry which is preliminary data.</text>
</comment>
<dbReference type="InterPro" id="IPR045034">
    <property type="entry name" value="O-acyltransferase_WSD1-like"/>
</dbReference>
<keyword evidence="6" id="KW-0808">Transferase</keyword>
<keyword evidence="7" id="KW-0319">Glycerol metabolism</keyword>
<evidence type="ECO:0000313" key="13">
    <source>
        <dbReference type="EMBL" id="MFD0684410.1"/>
    </source>
</evidence>